<organism evidence="2 3">
    <name type="scientific">Oryzias javanicus</name>
    <name type="common">Javanese ricefish</name>
    <name type="synonym">Aplocheilus javanicus</name>
    <dbReference type="NCBI Taxonomy" id="123683"/>
    <lineage>
        <taxon>Eukaryota</taxon>
        <taxon>Metazoa</taxon>
        <taxon>Chordata</taxon>
        <taxon>Craniata</taxon>
        <taxon>Vertebrata</taxon>
        <taxon>Euteleostomi</taxon>
        <taxon>Actinopterygii</taxon>
        <taxon>Neopterygii</taxon>
        <taxon>Teleostei</taxon>
        <taxon>Neoteleostei</taxon>
        <taxon>Acanthomorphata</taxon>
        <taxon>Ovalentaria</taxon>
        <taxon>Atherinomorphae</taxon>
        <taxon>Beloniformes</taxon>
        <taxon>Adrianichthyidae</taxon>
        <taxon>Oryziinae</taxon>
        <taxon>Oryzias</taxon>
    </lineage>
</organism>
<dbReference type="EMBL" id="CM012457">
    <property type="protein sequence ID" value="RVE58117.1"/>
    <property type="molecule type" value="Genomic_DNA"/>
</dbReference>
<proteinExistence type="predicted"/>
<sequence length="200" mass="22604">MLGFPGRHEFVQVPKKFSRRLEVRIYRAPQVTTVKLIARAVIPPSPTPPRRLVHLRKKKKEKAAALYRRSLPRPADEAARRLWQKESESEGGRELDKLVRKEKEGWIKLDPPVPKELAIATGSSQAIFNNRGTRNPWDATSAGLGARRRLQIQQVPRSRATRLPPSPPLPSPHRRRSLLPFTRTCASSSICSSATMNNSK</sequence>
<dbReference type="AlphaFoldDB" id="A0A3S2PCW6"/>
<feature type="region of interest" description="Disordered" evidence="1">
    <location>
        <begin position="155"/>
        <end position="178"/>
    </location>
</feature>
<evidence type="ECO:0000313" key="2">
    <source>
        <dbReference type="EMBL" id="RVE58117.1"/>
    </source>
</evidence>
<accession>A0A3S2PCW6</accession>
<keyword evidence="3" id="KW-1185">Reference proteome</keyword>
<evidence type="ECO:0000313" key="3">
    <source>
        <dbReference type="Proteomes" id="UP000283210"/>
    </source>
</evidence>
<reference evidence="2 3" key="1">
    <citation type="submission" date="2018-11" db="EMBL/GenBank/DDBJ databases">
        <authorList>
            <person name="Lopez-Roques C."/>
            <person name="Donnadieu C."/>
            <person name="Bouchez O."/>
            <person name="Klopp C."/>
            <person name="Cabau C."/>
            <person name="Zahm M."/>
        </authorList>
    </citation>
    <scope>NUCLEOTIDE SEQUENCE [LARGE SCALE GENOMIC DNA]</scope>
    <source>
        <strain evidence="2">RS831</strain>
        <tissue evidence="2">Whole body</tissue>
    </source>
</reference>
<evidence type="ECO:0000256" key="1">
    <source>
        <dbReference type="SAM" id="MobiDB-lite"/>
    </source>
</evidence>
<dbReference type="Proteomes" id="UP000283210">
    <property type="component" value="Chromosome 21"/>
</dbReference>
<reference evidence="2 3" key="2">
    <citation type="submission" date="2019-01" db="EMBL/GenBank/DDBJ databases">
        <title>A chromosome length genome reference of the Java medaka (oryzias javanicus).</title>
        <authorList>
            <person name="Herpin A."/>
            <person name="Takehana Y."/>
            <person name="Naruse K."/>
            <person name="Ansai S."/>
            <person name="Kawaguchi M."/>
        </authorList>
    </citation>
    <scope>NUCLEOTIDE SEQUENCE [LARGE SCALE GENOMIC DNA]</scope>
    <source>
        <strain evidence="2">RS831</strain>
        <tissue evidence="2">Whole body</tissue>
    </source>
</reference>
<protein>
    <submittedName>
        <fullName evidence="2">Uncharacterized protein</fullName>
    </submittedName>
</protein>
<gene>
    <name evidence="2" type="ORF">OJAV_G00206050</name>
</gene>
<dbReference type="OrthoDB" id="654211at2759"/>
<feature type="region of interest" description="Disordered" evidence="1">
    <location>
        <begin position="77"/>
        <end position="96"/>
    </location>
</feature>
<name>A0A3S2PCW6_ORYJA</name>